<dbReference type="EMBL" id="UINC01127094">
    <property type="protein sequence ID" value="SVD05985.1"/>
    <property type="molecule type" value="Genomic_DNA"/>
</dbReference>
<protein>
    <submittedName>
        <fullName evidence="1">Uncharacterized protein</fullName>
    </submittedName>
</protein>
<organism evidence="1">
    <name type="scientific">marine metagenome</name>
    <dbReference type="NCBI Taxonomy" id="408172"/>
    <lineage>
        <taxon>unclassified sequences</taxon>
        <taxon>metagenomes</taxon>
        <taxon>ecological metagenomes</taxon>
    </lineage>
</organism>
<name>A0A382S936_9ZZZZ</name>
<dbReference type="AlphaFoldDB" id="A0A382S936"/>
<feature type="non-terminal residue" evidence="1">
    <location>
        <position position="1"/>
    </location>
</feature>
<accession>A0A382S936</accession>
<sequence>VEEFELGLIGVEAAFDQRVNVALDGVGTGGEQ</sequence>
<proteinExistence type="predicted"/>
<reference evidence="1" key="1">
    <citation type="submission" date="2018-05" db="EMBL/GenBank/DDBJ databases">
        <authorList>
            <person name="Lanie J.A."/>
            <person name="Ng W.-L."/>
            <person name="Kazmierczak K.M."/>
            <person name="Andrzejewski T.M."/>
            <person name="Davidsen T.M."/>
            <person name="Wayne K.J."/>
            <person name="Tettelin H."/>
            <person name="Glass J.I."/>
            <person name="Rusch D."/>
            <person name="Podicherti R."/>
            <person name="Tsui H.-C.T."/>
            <person name="Winkler M.E."/>
        </authorList>
    </citation>
    <scope>NUCLEOTIDE SEQUENCE</scope>
</reference>
<gene>
    <name evidence="1" type="ORF">METZ01_LOCUS358839</name>
</gene>
<evidence type="ECO:0000313" key="1">
    <source>
        <dbReference type="EMBL" id="SVD05985.1"/>
    </source>
</evidence>